<reference evidence="3 4" key="1">
    <citation type="submission" date="2017-08" db="EMBL/GenBank/DDBJ databases">
        <title>Whole genome sequences of 6 clinical strains closest to Corynebacterium imitans.</title>
        <authorList>
            <person name="Bernier A.-M."/>
            <person name="Burdz T."/>
            <person name="Bernard K."/>
        </authorList>
    </citation>
    <scope>NUCLEOTIDE SEQUENCE [LARGE SCALE GENOMIC DNA]</scope>
    <source>
        <strain evidence="2 3">NML92-0415</strain>
        <strain evidence="1 4">NML93-0607</strain>
    </source>
</reference>
<comment type="caution">
    <text evidence="2">The sequence shown here is derived from an EMBL/GenBank/DDBJ whole genome shotgun (WGS) entry which is preliminary data.</text>
</comment>
<dbReference type="Proteomes" id="UP000218281">
    <property type="component" value="Unassembled WGS sequence"/>
</dbReference>
<dbReference type="EMBL" id="NSGP01000010">
    <property type="protein sequence ID" value="PAT10095.1"/>
    <property type="molecule type" value="Genomic_DNA"/>
</dbReference>
<evidence type="ECO:0000313" key="4">
    <source>
        <dbReference type="Proteomes" id="UP000218281"/>
    </source>
</evidence>
<protein>
    <submittedName>
        <fullName evidence="2">Uncharacterized protein</fullName>
    </submittedName>
</protein>
<dbReference type="Proteomes" id="UP000218041">
    <property type="component" value="Unassembled WGS sequence"/>
</dbReference>
<name>A0AB36RLC0_9CORY</name>
<evidence type="ECO:0000313" key="1">
    <source>
        <dbReference type="EMBL" id="PAT05062.1"/>
    </source>
</evidence>
<gene>
    <name evidence="2" type="ORF">CKJ80_08160</name>
    <name evidence="1" type="ORF">CKJ81_11150</name>
</gene>
<organism evidence="2 3">
    <name type="scientific">Corynebacterium hadale</name>
    <dbReference type="NCBI Taxonomy" id="2026255"/>
    <lineage>
        <taxon>Bacteria</taxon>
        <taxon>Bacillati</taxon>
        <taxon>Actinomycetota</taxon>
        <taxon>Actinomycetes</taxon>
        <taxon>Mycobacteriales</taxon>
        <taxon>Corynebacteriaceae</taxon>
        <taxon>Corynebacterium</taxon>
    </lineage>
</organism>
<evidence type="ECO:0000313" key="3">
    <source>
        <dbReference type="Proteomes" id="UP000218041"/>
    </source>
</evidence>
<sequence length="73" mass="9137">MSTIYTTNEWKGYGKQNYYWNEYRLEGDTVYKYKCNRFKFFDGHENNWEREEKLIESWDVDDPSMPEWLKGYL</sequence>
<dbReference type="AlphaFoldDB" id="A0AB36RLC0"/>
<accession>A0AB36RLC0</accession>
<evidence type="ECO:0000313" key="2">
    <source>
        <dbReference type="EMBL" id="PAT10095.1"/>
    </source>
</evidence>
<keyword evidence="4" id="KW-1185">Reference proteome</keyword>
<proteinExistence type="predicted"/>
<dbReference type="EMBL" id="NSGO01000012">
    <property type="protein sequence ID" value="PAT05062.1"/>
    <property type="molecule type" value="Genomic_DNA"/>
</dbReference>
<dbReference type="RefSeq" id="WP_095536436.1">
    <property type="nucleotide sequence ID" value="NZ_NSGO01000012.1"/>
</dbReference>